<name>A0A8S4NAI1_OWEFU</name>
<gene>
    <name evidence="3" type="ORF">OFUS_LOCUS4371</name>
</gene>
<dbReference type="Pfam" id="PF00079">
    <property type="entry name" value="Serpin"/>
    <property type="match status" value="1"/>
</dbReference>
<proteinExistence type="inferred from homology"/>
<dbReference type="AlphaFoldDB" id="A0A8S4NAI1"/>
<dbReference type="PANTHER" id="PTHR11461:SF211">
    <property type="entry name" value="GH10112P-RELATED"/>
    <property type="match status" value="1"/>
</dbReference>
<evidence type="ECO:0000256" key="1">
    <source>
        <dbReference type="ARBA" id="ARBA00009500"/>
    </source>
</evidence>
<dbReference type="InterPro" id="IPR023796">
    <property type="entry name" value="Serpin_dom"/>
</dbReference>
<dbReference type="InterPro" id="IPR023795">
    <property type="entry name" value="Serpin_CS"/>
</dbReference>
<dbReference type="OrthoDB" id="671595at2759"/>
<evidence type="ECO:0000313" key="4">
    <source>
        <dbReference type="Proteomes" id="UP000749559"/>
    </source>
</evidence>
<keyword evidence="4" id="KW-1185">Reference proteome</keyword>
<comment type="similarity">
    <text evidence="1">Belongs to the serpin family.</text>
</comment>
<dbReference type="GO" id="GO:0005615">
    <property type="term" value="C:extracellular space"/>
    <property type="evidence" value="ECO:0007669"/>
    <property type="project" value="InterPro"/>
</dbReference>
<dbReference type="InterPro" id="IPR000215">
    <property type="entry name" value="Serpin_fam"/>
</dbReference>
<dbReference type="Gene3D" id="3.30.497.10">
    <property type="entry name" value="Antithrombin, subunit I, domain 2"/>
    <property type="match status" value="1"/>
</dbReference>
<protein>
    <recommendedName>
        <fullName evidence="2">Serpin domain-containing protein</fullName>
    </recommendedName>
</protein>
<dbReference type="PANTHER" id="PTHR11461">
    <property type="entry name" value="SERINE PROTEASE INHIBITOR, SERPIN"/>
    <property type="match status" value="1"/>
</dbReference>
<evidence type="ECO:0000313" key="3">
    <source>
        <dbReference type="EMBL" id="CAH1777315.1"/>
    </source>
</evidence>
<accession>A0A8S4NAI1</accession>
<dbReference type="PROSITE" id="PS00284">
    <property type="entry name" value="SERPIN"/>
    <property type="match status" value="1"/>
</dbReference>
<reference evidence="3" key="1">
    <citation type="submission" date="2022-03" db="EMBL/GenBank/DDBJ databases">
        <authorList>
            <person name="Martin C."/>
        </authorList>
    </citation>
    <scope>NUCLEOTIDE SEQUENCE</scope>
</reference>
<comment type="caution">
    <text evidence="3">The sequence shown here is derived from an EMBL/GenBank/DDBJ whole genome shotgun (WGS) entry which is preliminary data.</text>
</comment>
<dbReference type="InterPro" id="IPR036186">
    <property type="entry name" value="Serpin_sf"/>
</dbReference>
<sequence length="164" mass="18158">MGMDELFSASVNLNGFSTDPRVDVSTVIHEAAVVVNENGTEASAVTVIGGGRSGYIPDPATVECDRPFLFLIREVKEVVSGWSTKTIPGPILFFGKVSVPEKTKNPKCNGKKLRRCRENCRPKCFEANKKFPSPRNKCPSWVGLMKKYKKCKAVCRQKQCVQNC</sequence>
<dbReference type="Proteomes" id="UP000749559">
    <property type="component" value="Unassembled WGS sequence"/>
</dbReference>
<evidence type="ECO:0000259" key="2">
    <source>
        <dbReference type="Pfam" id="PF00079"/>
    </source>
</evidence>
<feature type="domain" description="Serpin" evidence="2">
    <location>
        <begin position="1"/>
        <end position="98"/>
    </location>
</feature>
<dbReference type="EMBL" id="CAIIXF020000002">
    <property type="protein sequence ID" value="CAH1777315.1"/>
    <property type="molecule type" value="Genomic_DNA"/>
</dbReference>
<dbReference type="GO" id="GO:0004867">
    <property type="term" value="F:serine-type endopeptidase inhibitor activity"/>
    <property type="evidence" value="ECO:0007669"/>
    <property type="project" value="InterPro"/>
</dbReference>
<dbReference type="InterPro" id="IPR042178">
    <property type="entry name" value="Serpin_sf_1"/>
</dbReference>
<dbReference type="SUPFAM" id="SSF56574">
    <property type="entry name" value="Serpins"/>
    <property type="match status" value="1"/>
</dbReference>
<organism evidence="3 4">
    <name type="scientific">Owenia fusiformis</name>
    <name type="common">Polychaete worm</name>
    <dbReference type="NCBI Taxonomy" id="6347"/>
    <lineage>
        <taxon>Eukaryota</taxon>
        <taxon>Metazoa</taxon>
        <taxon>Spiralia</taxon>
        <taxon>Lophotrochozoa</taxon>
        <taxon>Annelida</taxon>
        <taxon>Polychaeta</taxon>
        <taxon>Sedentaria</taxon>
        <taxon>Canalipalpata</taxon>
        <taxon>Sabellida</taxon>
        <taxon>Oweniida</taxon>
        <taxon>Oweniidae</taxon>
        <taxon>Owenia</taxon>
    </lineage>
</organism>